<protein>
    <submittedName>
        <fullName evidence="2">Uncharacterized protein</fullName>
    </submittedName>
</protein>
<dbReference type="RefSeq" id="WP_208178910.1">
    <property type="nucleotide sequence ID" value="NZ_JAGETZ010000031.1"/>
</dbReference>
<dbReference type="PANTHER" id="PTHR35580:SF1">
    <property type="entry name" value="PHYTASE-LIKE DOMAIN-CONTAINING PROTEIN"/>
    <property type="match status" value="1"/>
</dbReference>
<dbReference type="Proteomes" id="UP000664369">
    <property type="component" value="Unassembled WGS sequence"/>
</dbReference>
<dbReference type="Gene3D" id="2.80.10.50">
    <property type="match status" value="1"/>
</dbReference>
<sequence>MKYTALVRSIGLVWWLALPYSSAAQAWQWAMAPSNSTGSYSEVTAMVPDQDGTTVVAGSFSGTIVLGRFTLTSSGPVDIFVARLDGAGNWLQAVCAGSGNVCRASAVVVDADGTVVVGGTFSSLTIGFGPLTLVNADNVGLGSSGDAFVARLSRGGSWMQAMRAGGNSLEGVTTLALDGQGNVVVGGYFVSAVAAFGPIQLTNANK</sequence>
<proteinExistence type="predicted"/>
<feature type="signal peptide" evidence="1">
    <location>
        <begin position="1"/>
        <end position="26"/>
    </location>
</feature>
<dbReference type="SUPFAM" id="SSF63829">
    <property type="entry name" value="Calcium-dependent phosphotriesterase"/>
    <property type="match status" value="1"/>
</dbReference>
<dbReference type="PANTHER" id="PTHR35580">
    <property type="entry name" value="CELL SURFACE GLYCOPROTEIN (S-LAYER PROTEIN)-LIKE PROTEIN"/>
    <property type="match status" value="1"/>
</dbReference>
<keyword evidence="3" id="KW-1185">Reference proteome</keyword>
<dbReference type="EMBL" id="JAGETZ010000031">
    <property type="protein sequence ID" value="MBO2013169.1"/>
    <property type="molecule type" value="Genomic_DNA"/>
</dbReference>
<evidence type="ECO:0000313" key="3">
    <source>
        <dbReference type="Proteomes" id="UP000664369"/>
    </source>
</evidence>
<keyword evidence="1" id="KW-0732">Signal</keyword>
<evidence type="ECO:0000313" key="2">
    <source>
        <dbReference type="EMBL" id="MBO2013169.1"/>
    </source>
</evidence>
<organism evidence="2 3">
    <name type="scientific">Hymenobacter negativus</name>
    <dbReference type="NCBI Taxonomy" id="2795026"/>
    <lineage>
        <taxon>Bacteria</taxon>
        <taxon>Pseudomonadati</taxon>
        <taxon>Bacteroidota</taxon>
        <taxon>Cytophagia</taxon>
        <taxon>Cytophagales</taxon>
        <taxon>Hymenobacteraceae</taxon>
        <taxon>Hymenobacter</taxon>
    </lineage>
</organism>
<gene>
    <name evidence="2" type="ORF">J4E00_29190</name>
</gene>
<accession>A0ABS3QPF6</accession>
<reference evidence="2 3" key="1">
    <citation type="submission" date="2021-03" db="EMBL/GenBank/DDBJ databases">
        <authorList>
            <person name="Kim M.K."/>
        </authorList>
    </citation>
    <scope>NUCLEOTIDE SEQUENCE [LARGE SCALE GENOMIC DNA]</scope>
    <source>
        <strain evidence="2 3">BT442</strain>
    </source>
</reference>
<name>A0ABS3QPF6_9BACT</name>
<feature type="chain" id="PRO_5046503056" evidence="1">
    <location>
        <begin position="27"/>
        <end position="206"/>
    </location>
</feature>
<comment type="caution">
    <text evidence="2">The sequence shown here is derived from an EMBL/GenBank/DDBJ whole genome shotgun (WGS) entry which is preliminary data.</text>
</comment>
<evidence type="ECO:0000256" key="1">
    <source>
        <dbReference type="SAM" id="SignalP"/>
    </source>
</evidence>
<dbReference type="InterPro" id="IPR052918">
    <property type="entry name" value="Motility_Chemotaxis_Reg"/>
</dbReference>